<evidence type="ECO:0000256" key="10">
    <source>
        <dbReference type="ARBA" id="ARBA00022741"/>
    </source>
</evidence>
<comment type="similarity">
    <text evidence="4 21">Belongs to the folylpolyglutamate synthase family.</text>
</comment>
<evidence type="ECO:0000256" key="17">
    <source>
        <dbReference type="ARBA" id="ARBA00047493"/>
    </source>
</evidence>
<keyword evidence="13" id="KW-0289">Folate biosynthesis</keyword>
<dbReference type="PANTHER" id="PTHR11136:SF0">
    <property type="entry name" value="DIHYDROFOLATE SYNTHETASE-RELATED"/>
    <property type="match status" value="1"/>
</dbReference>
<comment type="pathway">
    <text evidence="3">Cofactor biosynthesis; tetrahydrofolylpolyglutamate biosynthesis.</text>
</comment>
<dbReference type="PANTHER" id="PTHR11136">
    <property type="entry name" value="FOLYLPOLYGLUTAMATE SYNTHASE-RELATED"/>
    <property type="match status" value="1"/>
</dbReference>
<comment type="function">
    <text evidence="1">Functions in two distinct reactions of the de novo folate biosynthetic pathway. Catalyzes the addition of a glutamate residue to dihydropteroate (7,8-dihydropteroate or H2Pte) to form dihydrofolate (7,8-dihydrofolate monoglutamate or H2Pte-Glu). Also catalyzes successive additions of L-glutamate to tetrahydrofolate or 10-formyltetrahydrofolate or 5,10-methylenetetrahydrofolate, leading to folylpolyglutamate derivatives.</text>
</comment>
<keyword evidence="10 21" id="KW-0547">Nucleotide-binding</keyword>
<dbReference type="Gene3D" id="3.40.1190.10">
    <property type="entry name" value="Mur-like, catalytic domain"/>
    <property type="match status" value="1"/>
</dbReference>
<keyword evidence="9" id="KW-0479">Metal-binding</keyword>
<evidence type="ECO:0000256" key="5">
    <source>
        <dbReference type="ARBA" id="ARBA00013023"/>
    </source>
</evidence>
<feature type="domain" description="Mur ligase central" evidence="23">
    <location>
        <begin position="50"/>
        <end position="189"/>
    </location>
</feature>
<keyword evidence="12" id="KW-0460">Magnesium</keyword>
<dbReference type="EC" id="6.3.2.17" evidence="6"/>
<dbReference type="NCBIfam" id="TIGR01499">
    <property type="entry name" value="folC"/>
    <property type="match status" value="1"/>
</dbReference>
<evidence type="ECO:0000256" key="19">
    <source>
        <dbReference type="ARBA" id="ARBA00049035"/>
    </source>
</evidence>
<dbReference type="RefSeq" id="WP_284258422.1">
    <property type="nucleotide sequence ID" value="NZ_BSOS01000067.1"/>
</dbReference>
<evidence type="ECO:0000259" key="23">
    <source>
        <dbReference type="Pfam" id="PF08245"/>
    </source>
</evidence>
<gene>
    <name evidence="24" type="primary">folC</name>
    <name evidence="24" type="ORF">GCM10010909_23590</name>
</gene>
<comment type="caution">
    <text evidence="24">The sequence shown here is derived from an EMBL/GenBank/DDBJ whole genome shotgun (WGS) entry which is preliminary data.</text>
</comment>
<dbReference type="PIRSF" id="PIRSF001563">
    <property type="entry name" value="Folylpolyglu_synth"/>
    <property type="match status" value="1"/>
</dbReference>
<dbReference type="Proteomes" id="UP001156641">
    <property type="component" value="Unassembled WGS sequence"/>
</dbReference>
<dbReference type="SUPFAM" id="SSF53623">
    <property type="entry name" value="MurD-like peptide ligases, catalytic domain"/>
    <property type="match status" value="1"/>
</dbReference>
<evidence type="ECO:0000256" key="2">
    <source>
        <dbReference type="ARBA" id="ARBA00004799"/>
    </source>
</evidence>
<sequence length="424" mass="43858">MSAARGRFDASLERLHRLYPKLIDLKLDRLVRLLGALGDPQLRLPPVIHVAGTNGKGSVCAFARAMAEAAGLRVHVYTSPHLVKFNERIRLAGALVSDEALAGALDEIEAVNEGNQITVFEAITAAAFLLFARVPADLCVVEVGLGGRFDATNVVRPAACAITSISMDHQDFLGDTLGVIAAEKAGIIKPGVPVVVGGQAPEALAAIMDAAQAAAAPLLLRGRDWEVAAAPGGLRFQGMDLPPPALAGVHQAENAAIAMMTLRAAGFDFSPEVLAAGLRAVEWPARLQLLHGALLALLPQGSELWLDGAHNPGGAEALAAQLQSWAGPVTLVLGMKQAKDVGEVMRILLPHAAQIFAVAEPGQHLALPVEAIVEASGGRALVGPDVAGALAQITAPTRVLICGSLYLAGEVLKMDGAAAALARD</sequence>
<evidence type="ECO:0000256" key="4">
    <source>
        <dbReference type="ARBA" id="ARBA00008276"/>
    </source>
</evidence>
<organism evidence="24 25">
    <name type="scientific">Acidocella aquatica</name>
    <dbReference type="NCBI Taxonomy" id="1922313"/>
    <lineage>
        <taxon>Bacteria</taxon>
        <taxon>Pseudomonadati</taxon>
        <taxon>Pseudomonadota</taxon>
        <taxon>Alphaproteobacteria</taxon>
        <taxon>Acetobacterales</taxon>
        <taxon>Acidocellaceae</taxon>
        <taxon>Acidocella</taxon>
    </lineage>
</organism>
<evidence type="ECO:0000256" key="16">
    <source>
        <dbReference type="ARBA" id="ARBA00032510"/>
    </source>
</evidence>
<proteinExistence type="inferred from homology"/>
<dbReference type="SUPFAM" id="SSF53244">
    <property type="entry name" value="MurD-like peptide ligases, peptide-binding domain"/>
    <property type="match status" value="1"/>
</dbReference>
<dbReference type="InterPro" id="IPR001645">
    <property type="entry name" value="Folylpolyglutamate_synth"/>
</dbReference>
<evidence type="ECO:0000256" key="6">
    <source>
        <dbReference type="ARBA" id="ARBA00013025"/>
    </source>
</evidence>
<evidence type="ECO:0000259" key="22">
    <source>
        <dbReference type="Pfam" id="PF02875"/>
    </source>
</evidence>
<evidence type="ECO:0000256" key="11">
    <source>
        <dbReference type="ARBA" id="ARBA00022840"/>
    </source>
</evidence>
<evidence type="ECO:0000256" key="8">
    <source>
        <dbReference type="ARBA" id="ARBA00022598"/>
    </source>
</evidence>
<dbReference type="EMBL" id="BSOS01000067">
    <property type="protein sequence ID" value="GLR67678.1"/>
    <property type="molecule type" value="Genomic_DNA"/>
</dbReference>
<dbReference type="InterPro" id="IPR004101">
    <property type="entry name" value="Mur_ligase_C"/>
</dbReference>
<dbReference type="Pfam" id="PF08245">
    <property type="entry name" value="Mur_ligase_M"/>
    <property type="match status" value="1"/>
</dbReference>
<dbReference type="EC" id="6.3.2.12" evidence="5"/>
<evidence type="ECO:0000256" key="9">
    <source>
        <dbReference type="ARBA" id="ARBA00022723"/>
    </source>
</evidence>
<accession>A0ABQ6A8P2</accession>
<comment type="catalytic activity">
    <reaction evidence="20">
        <text>7,8-dihydropteroate + L-glutamate + ATP = 7,8-dihydrofolate + ADP + phosphate + H(+)</text>
        <dbReference type="Rhea" id="RHEA:23584"/>
        <dbReference type="ChEBI" id="CHEBI:15378"/>
        <dbReference type="ChEBI" id="CHEBI:17839"/>
        <dbReference type="ChEBI" id="CHEBI:29985"/>
        <dbReference type="ChEBI" id="CHEBI:30616"/>
        <dbReference type="ChEBI" id="CHEBI:43474"/>
        <dbReference type="ChEBI" id="CHEBI:57451"/>
        <dbReference type="ChEBI" id="CHEBI:456216"/>
        <dbReference type="EC" id="6.3.2.12"/>
    </reaction>
</comment>
<evidence type="ECO:0000256" key="21">
    <source>
        <dbReference type="PIRNR" id="PIRNR001563"/>
    </source>
</evidence>
<evidence type="ECO:0000256" key="1">
    <source>
        <dbReference type="ARBA" id="ARBA00002714"/>
    </source>
</evidence>
<evidence type="ECO:0000256" key="15">
    <source>
        <dbReference type="ARBA" id="ARBA00030592"/>
    </source>
</evidence>
<evidence type="ECO:0000313" key="24">
    <source>
        <dbReference type="EMBL" id="GLR67678.1"/>
    </source>
</evidence>
<comment type="catalytic activity">
    <reaction evidence="19">
        <text>(6R)-5,10-methylenetetrahydrofolyl-(gamma-L-Glu)(n) + L-glutamate + ATP = (6R)-5,10-methylenetetrahydrofolyl-(gamma-L-Glu)(n+1) + ADP + phosphate + H(+)</text>
        <dbReference type="Rhea" id="RHEA:51912"/>
        <dbReference type="Rhea" id="RHEA-COMP:13257"/>
        <dbReference type="Rhea" id="RHEA-COMP:13258"/>
        <dbReference type="ChEBI" id="CHEBI:15378"/>
        <dbReference type="ChEBI" id="CHEBI:29985"/>
        <dbReference type="ChEBI" id="CHEBI:30616"/>
        <dbReference type="ChEBI" id="CHEBI:43474"/>
        <dbReference type="ChEBI" id="CHEBI:136572"/>
        <dbReference type="ChEBI" id="CHEBI:456216"/>
        <dbReference type="EC" id="6.3.2.17"/>
    </reaction>
</comment>
<evidence type="ECO:0000256" key="3">
    <source>
        <dbReference type="ARBA" id="ARBA00005150"/>
    </source>
</evidence>
<evidence type="ECO:0000256" key="7">
    <source>
        <dbReference type="ARBA" id="ARBA00019357"/>
    </source>
</evidence>
<dbReference type="InterPro" id="IPR036565">
    <property type="entry name" value="Mur-like_cat_sf"/>
</dbReference>
<feature type="domain" description="Mur ligase C-terminal" evidence="22">
    <location>
        <begin position="301"/>
        <end position="404"/>
    </location>
</feature>
<dbReference type="InterPro" id="IPR013221">
    <property type="entry name" value="Mur_ligase_cen"/>
</dbReference>
<evidence type="ECO:0000313" key="25">
    <source>
        <dbReference type="Proteomes" id="UP001156641"/>
    </source>
</evidence>
<name>A0ABQ6A8P2_9PROT</name>
<evidence type="ECO:0000256" key="20">
    <source>
        <dbReference type="ARBA" id="ARBA00049161"/>
    </source>
</evidence>
<comment type="pathway">
    <text evidence="2">Cofactor biosynthesis; tetrahydrofolate biosynthesis; 7,8-dihydrofolate from 2-amino-4-hydroxy-6-hydroxymethyl-7,8-dihydropteridine diphosphate and 4-aminobenzoate: step 2/2.</text>
</comment>
<dbReference type="PROSITE" id="PS01012">
    <property type="entry name" value="FOLYLPOLYGLU_SYNT_2"/>
    <property type="match status" value="1"/>
</dbReference>
<protein>
    <recommendedName>
        <fullName evidence="7">Dihydrofolate synthase/folylpolyglutamate synthase</fullName>
        <ecNumber evidence="5">6.3.2.12</ecNumber>
        <ecNumber evidence="6">6.3.2.17</ecNumber>
    </recommendedName>
    <alternativeName>
        <fullName evidence="16">Folylpoly-gamma-glutamate synthetase-dihydrofolate synthetase</fullName>
    </alternativeName>
    <alternativeName>
        <fullName evidence="14">Folylpolyglutamate synthetase</fullName>
    </alternativeName>
    <alternativeName>
        <fullName evidence="15">Tetrahydrofolylpolyglutamate synthase</fullName>
    </alternativeName>
</protein>
<evidence type="ECO:0000256" key="14">
    <source>
        <dbReference type="ARBA" id="ARBA00030048"/>
    </source>
</evidence>
<dbReference type="Pfam" id="PF02875">
    <property type="entry name" value="Mur_ligase_C"/>
    <property type="match status" value="1"/>
</dbReference>
<keyword evidence="8 21" id="KW-0436">Ligase</keyword>
<evidence type="ECO:0000256" key="12">
    <source>
        <dbReference type="ARBA" id="ARBA00022842"/>
    </source>
</evidence>
<reference evidence="25" key="1">
    <citation type="journal article" date="2019" name="Int. J. Syst. Evol. Microbiol.">
        <title>The Global Catalogue of Microorganisms (GCM) 10K type strain sequencing project: providing services to taxonomists for standard genome sequencing and annotation.</title>
        <authorList>
            <consortium name="The Broad Institute Genomics Platform"/>
            <consortium name="The Broad Institute Genome Sequencing Center for Infectious Disease"/>
            <person name="Wu L."/>
            <person name="Ma J."/>
        </authorList>
    </citation>
    <scope>NUCLEOTIDE SEQUENCE [LARGE SCALE GENOMIC DNA]</scope>
    <source>
        <strain evidence="25">NBRC 112502</strain>
    </source>
</reference>
<keyword evidence="11 21" id="KW-0067">ATP-binding</keyword>
<evidence type="ECO:0000256" key="13">
    <source>
        <dbReference type="ARBA" id="ARBA00022909"/>
    </source>
</evidence>
<dbReference type="InterPro" id="IPR036615">
    <property type="entry name" value="Mur_ligase_C_dom_sf"/>
</dbReference>
<keyword evidence="25" id="KW-1185">Reference proteome</keyword>
<dbReference type="InterPro" id="IPR018109">
    <property type="entry name" value="Folylpolyglutamate_synth_CS"/>
</dbReference>
<comment type="catalytic activity">
    <reaction evidence="18">
        <text>10-formyltetrahydrofolyl-(gamma-L-Glu)(n) + L-glutamate + ATP = 10-formyltetrahydrofolyl-(gamma-L-Glu)(n+1) + ADP + phosphate + H(+)</text>
        <dbReference type="Rhea" id="RHEA:51904"/>
        <dbReference type="Rhea" id="RHEA-COMP:13088"/>
        <dbReference type="Rhea" id="RHEA-COMP:14300"/>
        <dbReference type="ChEBI" id="CHEBI:15378"/>
        <dbReference type="ChEBI" id="CHEBI:29985"/>
        <dbReference type="ChEBI" id="CHEBI:30616"/>
        <dbReference type="ChEBI" id="CHEBI:43474"/>
        <dbReference type="ChEBI" id="CHEBI:134413"/>
        <dbReference type="ChEBI" id="CHEBI:456216"/>
        <dbReference type="EC" id="6.3.2.17"/>
    </reaction>
</comment>
<dbReference type="Gene3D" id="3.90.190.20">
    <property type="entry name" value="Mur ligase, C-terminal domain"/>
    <property type="match status" value="1"/>
</dbReference>
<evidence type="ECO:0000256" key="18">
    <source>
        <dbReference type="ARBA" id="ARBA00047808"/>
    </source>
</evidence>
<comment type="catalytic activity">
    <reaction evidence="17">
        <text>(6S)-5,6,7,8-tetrahydrofolyl-(gamma-L-Glu)(n) + L-glutamate + ATP = (6S)-5,6,7,8-tetrahydrofolyl-(gamma-L-Glu)(n+1) + ADP + phosphate + H(+)</text>
        <dbReference type="Rhea" id="RHEA:10580"/>
        <dbReference type="Rhea" id="RHEA-COMP:14738"/>
        <dbReference type="Rhea" id="RHEA-COMP:14740"/>
        <dbReference type="ChEBI" id="CHEBI:15378"/>
        <dbReference type="ChEBI" id="CHEBI:29985"/>
        <dbReference type="ChEBI" id="CHEBI:30616"/>
        <dbReference type="ChEBI" id="CHEBI:43474"/>
        <dbReference type="ChEBI" id="CHEBI:141005"/>
        <dbReference type="ChEBI" id="CHEBI:456216"/>
        <dbReference type="EC" id="6.3.2.17"/>
    </reaction>
</comment>